<dbReference type="AlphaFoldDB" id="A0AAV5SQV6"/>
<keyword evidence="2" id="KW-0645">Protease</keyword>
<keyword evidence="2" id="KW-0378">Hydrolase</keyword>
<gene>
    <name evidence="3" type="ORF">PENTCL1PPCAC_5168</name>
</gene>
<accession>A0AAV5SQV6</accession>
<sequence>VHPRYGNRDFFITGESYAGVYIPYLAREILNQTALGVFENTYFKGIAMGNAAVDYFSNYFSEALQLYSMGIIEEKHGKKIFELWEQILRGERPDKKELERISGIVTKQLGVKPLYDLKSVIVWKIMRSGTLPHLCATCSVLSKISLKHT</sequence>
<organism evidence="3 4">
    <name type="scientific">Pristionchus entomophagus</name>
    <dbReference type="NCBI Taxonomy" id="358040"/>
    <lineage>
        <taxon>Eukaryota</taxon>
        <taxon>Metazoa</taxon>
        <taxon>Ecdysozoa</taxon>
        <taxon>Nematoda</taxon>
        <taxon>Chromadorea</taxon>
        <taxon>Rhabditida</taxon>
        <taxon>Rhabditina</taxon>
        <taxon>Diplogasteromorpha</taxon>
        <taxon>Diplogasteroidea</taxon>
        <taxon>Neodiplogasteridae</taxon>
        <taxon>Pristionchus</taxon>
    </lineage>
</organism>
<dbReference type="SUPFAM" id="SSF53474">
    <property type="entry name" value="alpha/beta-Hydrolases"/>
    <property type="match status" value="1"/>
</dbReference>
<name>A0AAV5SQV6_9BILA</name>
<reference evidence="3" key="1">
    <citation type="submission" date="2023-10" db="EMBL/GenBank/DDBJ databases">
        <title>Genome assembly of Pristionchus species.</title>
        <authorList>
            <person name="Yoshida K."/>
            <person name="Sommer R.J."/>
        </authorList>
    </citation>
    <scope>NUCLEOTIDE SEQUENCE</scope>
    <source>
        <strain evidence="3">RS0144</strain>
    </source>
</reference>
<dbReference type="PANTHER" id="PTHR11802:SF418">
    <property type="entry name" value="SERINE CARBOXYPEPTIDASE CTSA-1.1"/>
    <property type="match status" value="1"/>
</dbReference>
<dbReference type="GO" id="GO:0004185">
    <property type="term" value="F:serine-type carboxypeptidase activity"/>
    <property type="evidence" value="ECO:0007669"/>
    <property type="project" value="UniProtKB-UniRule"/>
</dbReference>
<dbReference type="PROSITE" id="PS00131">
    <property type="entry name" value="CARBOXYPEPT_SER_SER"/>
    <property type="match status" value="1"/>
</dbReference>
<evidence type="ECO:0000313" key="3">
    <source>
        <dbReference type="EMBL" id="GMS82993.1"/>
    </source>
</evidence>
<comment type="similarity">
    <text evidence="1 2">Belongs to the peptidase S10 family.</text>
</comment>
<feature type="non-terminal residue" evidence="3">
    <location>
        <position position="1"/>
    </location>
</feature>
<dbReference type="PANTHER" id="PTHR11802">
    <property type="entry name" value="SERINE PROTEASE FAMILY S10 SERINE CARBOXYPEPTIDASE"/>
    <property type="match status" value="1"/>
</dbReference>
<dbReference type="InterPro" id="IPR001563">
    <property type="entry name" value="Peptidase_S10"/>
</dbReference>
<evidence type="ECO:0000256" key="1">
    <source>
        <dbReference type="ARBA" id="ARBA00009431"/>
    </source>
</evidence>
<proteinExistence type="inferred from homology"/>
<dbReference type="InterPro" id="IPR018202">
    <property type="entry name" value="Ser_caboxypep_ser_AS"/>
</dbReference>
<keyword evidence="2" id="KW-0121">Carboxypeptidase</keyword>
<dbReference type="EMBL" id="BTSX01000002">
    <property type="protein sequence ID" value="GMS82993.1"/>
    <property type="molecule type" value="Genomic_DNA"/>
</dbReference>
<dbReference type="Proteomes" id="UP001432027">
    <property type="component" value="Unassembled WGS sequence"/>
</dbReference>
<comment type="caution">
    <text evidence="3">The sequence shown here is derived from an EMBL/GenBank/DDBJ whole genome shotgun (WGS) entry which is preliminary data.</text>
</comment>
<dbReference type="EC" id="3.4.16.-" evidence="2"/>
<protein>
    <recommendedName>
        <fullName evidence="2">Carboxypeptidase</fullName>
        <ecNumber evidence="2">3.4.16.-</ecNumber>
    </recommendedName>
</protein>
<evidence type="ECO:0000256" key="2">
    <source>
        <dbReference type="RuleBase" id="RU361156"/>
    </source>
</evidence>
<dbReference type="GO" id="GO:0006508">
    <property type="term" value="P:proteolysis"/>
    <property type="evidence" value="ECO:0007669"/>
    <property type="project" value="UniProtKB-KW"/>
</dbReference>
<dbReference type="Pfam" id="PF00450">
    <property type="entry name" value="Peptidase_S10"/>
    <property type="match status" value="1"/>
</dbReference>
<evidence type="ECO:0000313" key="4">
    <source>
        <dbReference type="Proteomes" id="UP001432027"/>
    </source>
</evidence>
<dbReference type="InterPro" id="IPR029058">
    <property type="entry name" value="AB_hydrolase_fold"/>
</dbReference>
<keyword evidence="4" id="KW-1185">Reference proteome</keyword>
<dbReference type="Gene3D" id="3.40.50.1820">
    <property type="entry name" value="alpha/beta hydrolase"/>
    <property type="match status" value="1"/>
</dbReference>